<keyword evidence="5" id="KW-0378">Hydrolase</keyword>
<dbReference type="InterPro" id="IPR008753">
    <property type="entry name" value="Peptidase_M13_N"/>
</dbReference>
<evidence type="ECO:0000313" key="11">
    <source>
        <dbReference type="Proteomes" id="UP000230233"/>
    </source>
</evidence>
<dbReference type="PANTHER" id="PTHR11733">
    <property type="entry name" value="ZINC METALLOPROTEASE FAMILY M13 NEPRILYSIN-RELATED"/>
    <property type="match status" value="1"/>
</dbReference>
<dbReference type="InterPro" id="IPR024079">
    <property type="entry name" value="MetalloPept_cat_dom_sf"/>
</dbReference>
<comment type="cofactor">
    <cofactor evidence="1">
        <name>Zn(2+)</name>
        <dbReference type="ChEBI" id="CHEBI:29105"/>
    </cofactor>
</comment>
<reference evidence="11" key="1">
    <citation type="submission" date="2017-10" db="EMBL/GenBank/DDBJ databases">
        <title>Rapid genome shrinkage in a self-fertile nematode reveals novel sperm competition proteins.</title>
        <authorList>
            <person name="Yin D."/>
            <person name="Schwarz E.M."/>
            <person name="Thomas C.G."/>
            <person name="Felde R.L."/>
            <person name="Korf I.F."/>
            <person name="Cutter A.D."/>
            <person name="Schartner C.M."/>
            <person name="Ralston E.J."/>
            <person name="Meyer B.J."/>
            <person name="Haag E.S."/>
        </authorList>
    </citation>
    <scope>NUCLEOTIDE SEQUENCE [LARGE SCALE GENOMIC DNA]</scope>
    <source>
        <strain evidence="11">JU1422</strain>
    </source>
</reference>
<dbReference type="Pfam" id="PF01431">
    <property type="entry name" value="Peptidase_M13"/>
    <property type="match status" value="1"/>
</dbReference>
<keyword evidence="4" id="KW-0479">Metal-binding</keyword>
<feature type="domain" description="Peptidase M13 N-terminal" evidence="9">
    <location>
        <begin position="65"/>
        <end position="216"/>
    </location>
</feature>
<dbReference type="GO" id="GO:0005886">
    <property type="term" value="C:plasma membrane"/>
    <property type="evidence" value="ECO:0007669"/>
    <property type="project" value="TreeGrafter"/>
</dbReference>
<dbReference type="OrthoDB" id="6475849at2759"/>
<dbReference type="CDD" id="cd08662">
    <property type="entry name" value="M13"/>
    <property type="match status" value="1"/>
</dbReference>
<dbReference type="GO" id="GO:0004222">
    <property type="term" value="F:metalloendopeptidase activity"/>
    <property type="evidence" value="ECO:0007669"/>
    <property type="project" value="InterPro"/>
</dbReference>
<dbReference type="PANTHER" id="PTHR11733:SF7">
    <property type="entry name" value="NEPRILYSIN METALLOPEPTIDASE FAMILY-RELATED"/>
    <property type="match status" value="1"/>
</dbReference>
<evidence type="ECO:0000256" key="7">
    <source>
        <dbReference type="ARBA" id="ARBA00023049"/>
    </source>
</evidence>
<protein>
    <recommendedName>
        <fullName evidence="12">Peptidase M13 C-terminal domain-containing protein</fullName>
    </recommendedName>
</protein>
<dbReference type="PROSITE" id="PS51885">
    <property type="entry name" value="NEPRILYSIN"/>
    <property type="match status" value="1"/>
</dbReference>
<evidence type="ECO:0000313" key="10">
    <source>
        <dbReference type="EMBL" id="PIC29387.1"/>
    </source>
</evidence>
<dbReference type="AlphaFoldDB" id="A0A2G5TQ12"/>
<comment type="caution">
    <text evidence="10">The sequence shown here is derived from an EMBL/GenBank/DDBJ whole genome shotgun (WGS) entry which is preliminary data.</text>
</comment>
<dbReference type="Proteomes" id="UP000230233">
    <property type="component" value="Chromosome V"/>
</dbReference>
<dbReference type="GO" id="GO:0046872">
    <property type="term" value="F:metal ion binding"/>
    <property type="evidence" value="ECO:0007669"/>
    <property type="project" value="UniProtKB-KW"/>
</dbReference>
<proteinExistence type="inferred from homology"/>
<dbReference type="GO" id="GO:0016485">
    <property type="term" value="P:protein processing"/>
    <property type="evidence" value="ECO:0007669"/>
    <property type="project" value="TreeGrafter"/>
</dbReference>
<name>A0A2G5TQ12_9PELO</name>
<evidence type="ECO:0000256" key="4">
    <source>
        <dbReference type="ARBA" id="ARBA00022723"/>
    </source>
</evidence>
<keyword evidence="11" id="KW-1185">Reference proteome</keyword>
<dbReference type="SUPFAM" id="SSF55486">
    <property type="entry name" value="Metalloproteases ('zincins'), catalytic domain"/>
    <property type="match status" value="1"/>
</dbReference>
<dbReference type="EMBL" id="PDUG01000005">
    <property type="protein sequence ID" value="PIC29387.1"/>
    <property type="molecule type" value="Genomic_DNA"/>
</dbReference>
<evidence type="ECO:0000256" key="6">
    <source>
        <dbReference type="ARBA" id="ARBA00022833"/>
    </source>
</evidence>
<evidence type="ECO:0008006" key="12">
    <source>
        <dbReference type="Google" id="ProtNLM"/>
    </source>
</evidence>
<dbReference type="Pfam" id="PF05649">
    <property type="entry name" value="Peptidase_M13_N"/>
    <property type="match status" value="1"/>
</dbReference>
<feature type="domain" description="Peptidase M13 C-terminal" evidence="8">
    <location>
        <begin position="298"/>
        <end position="501"/>
    </location>
</feature>
<sequence>MSEKDKSMKLIAIVLLWLVAFYTALLFMRNSEEQPVEPSRPSVPSENHRGLNLTSDSEVPLVEKQANISIDFERFLKSFIPPIQQEATWEKIKNRTYLISPQYFAGSTRNLETVLQTTAKRTIANFLIMNFLSSQLDNPQIGDNECLESTKSSPLAVLRVFVRNHYDKENLEVASTLVEDIRKSVIGIFEQSTWLHESTKKNAILKLEKMEKLIGYSEEFEAPGALDKFYETVRNQKYNSESVTFLAAIIFDFQLDIAESDSYLMARMKVAHHNMKLDMDYIASLLSMKSVDDYAESNAFYMKIFNSLTLNVMFLDDPLFDSTFPTYAKIASIGAIIGHEIGHGFDPKGRFFDENGKIRNWWTPEDSAEYNKRAQCLIDQYSNYDDHSFGKNLNGSTTITEMVSDIIGYQAALNAYNKVDMSKEPSIFGFEDEQPDKMFFHLAALNWCGPKPHYSLAYQLEQVHPTDNFRVNGPLANMKSFAEAFNCPVGSPMNPKKKCELF</sequence>
<keyword evidence="6" id="KW-0862">Zinc</keyword>
<evidence type="ECO:0000256" key="5">
    <source>
        <dbReference type="ARBA" id="ARBA00022801"/>
    </source>
</evidence>
<evidence type="ECO:0000256" key="1">
    <source>
        <dbReference type="ARBA" id="ARBA00001947"/>
    </source>
</evidence>
<evidence type="ECO:0000259" key="9">
    <source>
        <dbReference type="Pfam" id="PF05649"/>
    </source>
</evidence>
<accession>A0A2G5TQ12</accession>
<evidence type="ECO:0000256" key="3">
    <source>
        <dbReference type="ARBA" id="ARBA00022670"/>
    </source>
</evidence>
<evidence type="ECO:0000259" key="8">
    <source>
        <dbReference type="Pfam" id="PF01431"/>
    </source>
</evidence>
<dbReference type="InterPro" id="IPR000718">
    <property type="entry name" value="Peptidase_M13"/>
</dbReference>
<keyword evidence="7" id="KW-0482">Metalloprotease</keyword>
<gene>
    <name evidence="10" type="primary">Cnig_chr_V.g20979</name>
    <name evidence="10" type="ORF">B9Z55_020979</name>
</gene>
<dbReference type="Gene3D" id="3.40.390.10">
    <property type="entry name" value="Collagenase (Catalytic Domain)"/>
    <property type="match status" value="1"/>
</dbReference>
<dbReference type="STRING" id="1611254.A0A2G5TQ12"/>
<evidence type="ECO:0000256" key="2">
    <source>
        <dbReference type="ARBA" id="ARBA00007357"/>
    </source>
</evidence>
<organism evidence="10 11">
    <name type="scientific">Caenorhabditis nigoni</name>
    <dbReference type="NCBI Taxonomy" id="1611254"/>
    <lineage>
        <taxon>Eukaryota</taxon>
        <taxon>Metazoa</taxon>
        <taxon>Ecdysozoa</taxon>
        <taxon>Nematoda</taxon>
        <taxon>Chromadorea</taxon>
        <taxon>Rhabditida</taxon>
        <taxon>Rhabditina</taxon>
        <taxon>Rhabditomorpha</taxon>
        <taxon>Rhabditoidea</taxon>
        <taxon>Rhabditidae</taxon>
        <taxon>Peloderinae</taxon>
        <taxon>Caenorhabditis</taxon>
    </lineage>
</organism>
<keyword evidence="3" id="KW-0645">Protease</keyword>
<dbReference type="InterPro" id="IPR018497">
    <property type="entry name" value="Peptidase_M13_C"/>
</dbReference>
<comment type="similarity">
    <text evidence="2">Belongs to the peptidase M13 family.</text>
</comment>